<comment type="subcellular location">
    <subcellularLocation>
        <location evidence="1">Membrane</location>
        <topology evidence="1">Multi-pass membrane protein</topology>
    </subcellularLocation>
</comment>
<feature type="transmembrane region" description="Helical" evidence="5">
    <location>
        <begin position="280"/>
        <end position="306"/>
    </location>
</feature>
<evidence type="ECO:0000313" key="7">
    <source>
        <dbReference type="EMBL" id="CAG9180139.1"/>
    </source>
</evidence>
<feature type="transmembrane region" description="Helical" evidence="5">
    <location>
        <begin position="86"/>
        <end position="104"/>
    </location>
</feature>
<protein>
    <submittedName>
        <fullName evidence="7">Sulfate transporter</fullName>
    </submittedName>
</protein>
<dbReference type="Pfam" id="PF01740">
    <property type="entry name" value="STAS"/>
    <property type="match status" value="1"/>
</dbReference>
<evidence type="ECO:0000259" key="6">
    <source>
        <dbReference type="PROSITE" id="PS50801"/>
    </source>
</evidence>
<dbReference type="SUPFAM" id="SSF52091">
    <property type="entry name" value="SpoIIaa-like"/>
    <property type="match status" value="1"/>
</dbReference>
<dbReference type="PROSITE" id="PS50801">
    <property type="entry name" value="STAS"/>
    <property type="match status" value="1"/>
</dbReference>
<evidence type="ECO:0000313" key="8">
    <source>
        <dbReference type="Proteomes" id="UP000701702"/>
    </source>
</evidence>
<feature type="transmembrane region" description="Helical" evidence="5">
    <location>
        <begin position="421"/>
        <end position="448"/>
    </location>
</feature>
<dbReference type="EMBL" id="CAJZAF010000026">
    <property type="protein sequence ID" value="CAG9180139.1"/>
    <property type="molecule type" value="Genomic_DNA"/>
</dbReference>
<dbReference type="CDD" id="cd07042">
    <property type="entry name" value="STAS_SulP_like_sulfate_transporter"/>
    <property type="match status" value="1"/>
</dbReference>
<feature type="transmembrane region" description="Helical" evidence="5">
    <location>
        <begin position="364"/>
        <end position="384"/>
    </location>
</feature>
<evidence type="ECO:0000256" key="3">
    <source>
        <dbReference type="ARBA" id="ARBA00022989"/>
    </source>
</evidence>
<sequence length="601" mass="64521">MLGIVHIRFTTYGQESNHVPDQPYRPSAGEASDARPAKGWLRWLPGVQTLRQYEAAWLPRDVAAGLVLTTMLVPVGIAYAEASGVPGIYGLYATIIPLLAYALIGPSRILVLGPDSALAAPILAVVIQLSAGDPARAIAVASMMAVVSGTVCILAGLLRLGFVTELLSKPIRYGYMNGIALTVLISQLPKLFGISIEDAGPLRELWDLIQALGDGKANWYSAAVGGSALALILLLKRFERVPGILIAVVLATLAVAWFGLQDHGVKVLGKMPQGLPVFHLPWLSGVDIAKVVAGGFAVAMVAFADTSVLSRTYAARMKRPVDPNQEMVGLGAANLAAGLFQGFPISSSSSRTPVAEAAGAKTQLTGVIGALAVAALLLFAPNLMRYLPNSALAAVVIASALGLFEFADLRRIFRIQQWEFWLSMACFAGVVVFGAIPGIGLAVALAVIEFLWDGWRPHYAVLGRADGVRGYHDVERYPNARRVPGLVLFRWDAPLFFANAELFQTCVMQAVEGSPTEVRRVVVAAEPVTSVDVTSADMLRELDKTLDERGIELHFAEMKDPVKDKLKRFELFDHLGQDVFHPTVGAAVDDYLSDHNVDWKA</sequence>
<feature type="transmembrane region" description="Helical" evidence="5">
    <location>
        <begin position="217"/>
        <end position="235"/>
    </location>
</feature>
<dbReference type="Gene3D" id="3.30.750.24">
    <property type="entry name" value="STAS domain"/>
    <property type="match status" value="1"/>
</dbReference>
<evidence type="ECO:0000256" key="5">
    <source>
        <dbReference type="SAM" id="Phobius"/>
    </source>
</evidence>
<reference evidence="7 8" key="1">
    <citation type="submission" date="2021-08" db="EMBL/GenBank/DDBJ databases">
        <authorList>
            <person name="Peeters C."/>
        </authorList>
    </citation>
    <scope>NUCLEOTIDE SEQUENCE [LARGE SCALE GENOMIC DNA]</scope>
    <source>
        <strain evidence="7 8">LMG 23994</strain>
    </source>
</reference>
<dbReference type="Pfam" id="PF00916">
    <property type="entry name" value="Sulfate_transp"/>
    <property type="match status" value="1"/>
</dbReference>
<dbReference type="InterPro" id="IPR002645">
    <property type="entry name" value="STAS_dom"/>
</dbReference>
<feature type="transmembrane region" description="Helical" evidence="5">
    <location>
        <begin position="111"/>
        <end position="131"/>
    </location>
</feature>
<comment type="caution">
    <text evidence="7">The sequence shown here is derived from an EMBL/GenBank/DDBJ whole genome shotgun (WGS) entry which is preliminary data.</text>
</comment>
<keyword evidence="2 5" id="KW-0812">Transmembrane</keyword>
<organism evidence="7 8">
    <name type="scientific">Cupriavidus pinatubonensis</name>
    <dbReference type="NCBI Taxonomy" id="248026"/>
    <lineage>
        <taxon>Bacteria</taxon>
        <taxon>Pseudomonadati</taxon>
        <taxon>Pseudomonadota</taxon>
        <taxon>Betaproteobacteria</taxon>
        <taxon>Burkholderiales</taxon>
        <taxon>Burkholderiaceae</taxon>
        <taxon>Cupriavidus</taxon>
    </lineage>
</organism>
<evidence type="ECO:0000256" key="1">
    <source>
        <dbReference type="ARBA" id="ARBA00004141"/>
    </source>
</evidence>
<dbReference type="InterPro" id="IPR036513">
    <property type="entry name" value="STAS_dom_sf"/>
</dbReference>
<feature type="transmembrane region" description="Helical" evidence="5">
    <location>
        <begin position="174"/>
        <end position="197"/>
    </location>
</feature>
<feature type="transmembrane region" description="Helical" evidence="5">
    <location>
        <begin position="391"/>
        <end position="409"/>
    </location>
</feature>
<proteinExistence type="predicted"/>
<dbReference type="PANTHER" id="PTHR11814">
    <property type="entry name" value="SULFATE TRANSPORTER"/>
    <property type="match status" value="1"/>
</dbReference>
<keyword evidence="3 5" id="KW-1133">Transmembrane helix</keyword>
<keyword evidence="4 5" id="KW-0472">Membrane</keyword>
<dbReference type="Proteomes" id="UP000701702">
    <property type="component" value="Unassembled WGS sequence"/>
</dbReference>
<evidence type="ECO:0000256" key="4">
    <source>
        <dbReference type="ARBA" id="ARBA00023136"/>
    </source>
</evidence>
<feature type="transmembrane region" description="Helical" evidence="5">
    <location>
        <begin position="62"/>
        <end position="80"/>
    </location>
</feature>
<dbReference type="InterPro" id="IPR001902">
    <property type="entry name" value="SLC26A/SulP_fam"/>
</dbReference>
<name>A0ABM8XIX2_9BURK</name>
<feature type="domain" description="STAS" evidence="6">
    <location>
        <begin position="476"/>
        <end position="591"/>
    </location>
</feature>
<dbReference type="NCBIfam" id="TIGR00815">
    <property type="entry name" value="sulP"/>
    <property type="match status" value="1"/>
</dbReference>
<gene>
    <name evidence="7" type="ORF">LMG23994_04342</name>
</gene>
<feature type="transmembrane region" description="Helical" evidence="5">
    <location>
        <begin position="242"/>
        <end position="260"/>
    </location>
</feature>
<feature type="transmembrane region" description="Helical" evidence="5">
    <location>
        <begin position="137"/>
        <end position="162"/>
    </location>
</feature>
<accession>A0ABM8XIX2</accession>
<evidence type="ECO:0000256" key="2">
    <source>
        <dbReference type="ARBA" id="ARBA00022692"/>
    </source>
</evidence>
<keyword evidence="8" id="KW-1185">Reference proteome</keyword>
<dbReference type="InterPro" id="IPR011547">
    <property type="entry name" value="SLC26A/SulP_dom"/>
</dbReference>